<dbReference type="GO" id="GO:0008168">
    <property type="term" value="F:methyltransferase activity"/>
    <property type="evidence" value="ECO:0007669"/>
    <property type="project" value="UniProtKB-KW"/>
</dbReference>
<dbReference type="AlphaFoldDB" id="A0A1D2NJE7"/>
<evidence type="ECO:0000256" key="2">
    <source>
        <dbReference type="ARBA" id="ARBA00022603"/>
    </source>
</evidence>
<evidence type="ECO:0000313" key="7">
    <source>
        <dbReference type="Proteomes" id="UP000094527"/>
    </source>
</evidence>
<proteinExistence type="inferred from homology"/>
<dbReference type="SUPFAM" id="SSF53335">
    <property type="entry name" value="S-adenosyl-L-methionine-dependent methyltransferases"/>
    <property type="match status" value="1"/>
</dbReference>
<dbReference type="GO" id="GO:0032259">
    <property type="term" value="P:methylation"/>
    <property type="evidence" value="ECO:0007669"/>
    <property type="project" value="UniProtKB-KW"/>
</dbReference>
<dbReference type="Gene3D" id="3.40.50.150">
    <property type="entry name" value="Vaccinia Virus protein VP39"/>
    <property type="match status" value="1"/>
</dbReference>
<evidence type="ECO:0000256" key="1">
    <source>
        <dbReference type="ARBA" id="ARBA00010815"/>
    </source>
</evidence>
<accession>A0A1D2NJE7</accession>
<comment type="similarity">
    <text evidence="1">Belongs to the CFA/CMAS family.</text>
</comment>
<dbReference type="OMA" id="FMRFIGQ"/>
<dbReference type="Pfam" id="PF02353">
    <property type="entry name" value="CMAS"/>
    <property type="match status" value="1"/>
</dbReference>
<dbReference type="STRING" id="48709.A0A1D2NJE7"/>
<keyword evidence="4" id="KW-0949">S-adenosyl-L-methionine</keyword>
<dbReference type="EMBL" id="LJIJ01000024">
    <property type="protein sequence ID" value="ODN05357.1"/>
    <property type="molecule type" value="Genomic_DNA"/>
</dbReference>
<keyword evidence="5" id="KW-0443">Lipid metabolism</keyword>
<comment type="caution">
    <text evidence="6">The sequence shown here is derived from an EMBL/GenBank/DDBJ whole genome shotgun (WGS) entry which is preliminary data.</text>
</comment>
<organism evidence="6 7">
    <name type="scientific">Orchesella cincta</name>
    <name type="common">Springtail</name>
    <name type="synonym">Podura cincta</name>
    <dbReference type="NCBI Taxonomy" id="48709"/>
    <lineage>
        <taxon>Eukaryota</taxon>
        <taxon>Metazoa</taxon>
        <taxon>Ecdysozoa</taxon>
        <taxon>Arthropoda</taxon>
        <taxon>Hexapoda</taxon>
        <taxon>Collembola</taxon>
        <taxon>Entomobryomorpha</taxon>
        <taxon>Entomobryoidea</taxon>
        <taxon>Orchesellidae</taxon>
        <taxon>Orchesellinae</taxon>
        <taxon>Orchesella</taxon>
    </lineage>
</organism>
<dbReference type="PANTHER" id="PTHR43667:SF1">
    <property type="entry name" value="CYCLOPROPANE-FATTY-ACYL-PHOSPHOLIPID SYNTHASE"/>
    <property type="match status" value="1"/>
</dbReference>
<keyword evidence="2" id="KW-0489">Methyltransferase</keyword>
<evidence type="ECO:0000313" key="6">
    <source>
        <dbReference type="EMBL" id="ODN05357.1"/>
    </source>
</evidence>
<evidence type="ECO:0000256" key="4">
    <source>
        <dbReference type="ARBA" id="ARBA00022691"/>
    </source>
</evidence>
<dbReference type="PANTHER" id="PTHR43667">
    <property type="entry name" value="CYCLOPROPANE-FATTY-ACYL-PHOSPHOLIPID SYNTHASE"/>
    <property type="match status" value="1"/>
</dbReference>
<dbReference type="InterPro" id="IPR050723">
    <property type="entry name" value="CFA/CMAS"/>
</dbReference>
<protein>
    <submittedName>
        <fullName evidence="6">Cyclopropane-fatty-acyl-phospholipid synthase</fullName>
    </submittedName>
</protein>
<evidence type="ECO:0000256" key="5">
    <source>
        <dbReference type="ARBA" id="ARBA00023098"/>
    </source>
</evidence>
<dbReference type="PIRSF" id="PIRSF003085">
    <property type="entry name" value="CMAS"/>
    <property type="match status" value="1"/>
</dbReference>
<dbReference type="InterPro" id="IPR003333">
    <property type="entry name" value="CMAS"/>
</dbReference>
<dbReference type="Proteomes" id="UP000094527">
    <property type="component" value="Unassembled WGS sequence"/>
</dbReference>
<sequence>MDLIAKKLMLSRGMKILDIGCGWGSLSKYLAENYGVRVVGITVSQEGANYARERCSNLPVDIRLMDYRDLDEKFDRIVSVGMFEHVGPKNYPSFFDMAERCLKDDGIFLLHTIGVSHDDFPLADAFFDKYIFPNGILPYHKHITEHIDKRFVLEDWQNMGNDYSKTLISWFQNFAQNWNKIESTYGDKFFRLWKYYLLMGAGCFKARRLQLWQVVLSKNGIDGGYYAAR</sequence>
<dbReference type="CDD" id="cd02440">
    <property type="entry name" value="AdoMet_MTases"/>
    <property type="match status" value="1"/>
</dbReference>
<keyword evidence="3" id="KW-0808">Transferase</keyword>
<gene>
    <name evidence="6" type="ORF">Ocin01_01318</name>
</gene>
<name>A0A1D2NJE7_ORCCI</name>
<reference evidence="6 7" key="1">
    <citation type="journal article" date="2016" name="Genome Biol. Evol.">
        <title>Gene Family Evolution Reflects Adaptation to Soil Environmental Stressors in the Genome of the Collembolan Orchesella cincta.</title>
        <authorList>
            <person name="Faddeeva-Vakhrusheva A."/>
            <person name="Derks M.F."/>
            <person name="Anvar S.Y."/>
            <person name="Agamennone V."/>
            <person name="Suring W."/>
            <person name="Smit S."/>
            <person name="van Straalen N.M."/>
            <person name="Roelofs D."/>
        </authorList>
    </citation>
    <scope>NUCLEOTIDE SEQUENCE [LARGE SCALE GENOMIC DNA]</scope>
    <source>
        <tissue evidence="6">Mixed pool</tissue>
    </source>
</reference>
<dbReference type="InterPro" id="IPR029063">
    <property type="entry name" value="SAM-dependent_MTases_sf"/>
</dbReference>
<keyword evidence="7" id="KW-1185">Reference proteome</keyword>
<evidence type="ECO:0000256" key="3">
    <source>
        <dbReference type="ARBA" id="ARBA00022679"/>
    </source>
</evidence>
<dbReference type="OrthoDB" id="8300214at2759"/>
<dbReference type="GO" id="GO:0008610">
    <property type="term" value="P:lipid biosynthetic process"/>
    <property type="evidence" value="ECO:0007669"/>
    <property type="project" value="InterPro"/>
</dbReference>